<feature type="region of interest" description="Disordered" evidence="1">
    <location>
        <begin position="1"/>
        <end position="168"/>
    </location>
</feature>
<sequence>MCKVDQALCGRLPAERHAGGPGSEKEPGQREGRKGKCCGGKTGTLSPPGRHGQVGPPPLVYGAVIDGSLQTSTSPSPGHRARGETAWERQRASSPLSEQVARGRVQGESGRPIGRLLTDRLSLPGWSPRRRGRRSKGSVIAFRRLERPPRVPPPSSRRRHLVRSGLSSRLPCAPPLRRIV</sequence>
<dbReference type="EMBL" id="SRLO01001086">
    <property type="protein sequence ID" value="TNN41703.1"/>
    <property type="molecule type" value="Genomic_DNA"/>
</dbReference>
<feature type="compositionally biased region" description="Basic and acidic residues" evidence="1">
    <location>
        <begin position="81"/>
        <end position="91"/>
    </location>
</feature>
<accession>A0A4Z2FLS4</accession>
<evidence type="ECO:0000256" key="1">
    <source>
        <dbReference type="SAM" id="MobiDB-lite"/>
    </source>
</evidence>
<organism evidence="2 3">
    <name type="scientific">Liparis tanakae</name>
    <name type="common">Tanaka's snailfish</name>
    <dbReference type="NCBI Taxonomy" id="230148"/>
    <lineage>
        <taxon>Eukaryota</taxon>
        <taxon>Metazoa</taxon>
        <taxon>Chordata</taxon>
        <taxon>Craniata</taxon>
        <taxon>Vertebrata</taxon>
        <taxon>Euteleostomi</taxon>
        <taxon>Actinopterygii</taxon>
        <taxon>Neopterygii</taxon>
        <taxon>Teleostei</taxon>
        <taxon>Neoteleostei</taxon>
        <taxon>Acanthomorphata</taxon>
        <taxon>Eupercaria</taxon>
        <taxon>Perciformes</taxon>
        <taxon>Cottioidei</taxon>
        <taxon>Cottales</taxon>
        <taxon>Liparidae</taxon>
        <taxon>Liparis</taxon>
    </lineage>
</organism>
<gene>
    <name evidence="2" type="ORF">EYF80_048117</name>
</gene>
<dbReference type="Proteomes" id="UP000314294">
    <property type="component" value="Unassembled WGS sequence"/>
</dbReference>
<name>A0A4Z2FLS4_9TELE</name>
<evidence type="ECO:0000313" key="3">
    <source>
        <dbReference type="Proteomes" id="UP000314294"/>
    </source>
</evidence>
<dbReference type="AlphaFoldDB" id="A0A4Z2FLS4"/>
<comment type="caution">
    <text evidence="2">The sequence shown here is derived from an EMBL/GenBank/DDBJ whole genome shotgun (WGS) entry which is preliminary data.</text>
</comment>
<evidence type="ECO:0000313" key="2">
    <source>
        <dbReference type="EMBL" id="TNN41703.1"/>
    </source>
</evidence>
<keyword evidence="3" id="KW-1185">Reference proteome</keyword>
<proteinExistence type="predicted"/>
<protein>
    <submittedName>
        <fullName evidence="2">Uncharacterized protein</fullName>
    </submittedName>
</protein>
<reference evidence="2 3" key="1">
    <citation type="submission" date="2019-03" db="EMBL/GenBank/DDBJ databases">
        <title>First draft genome of Liparis tanakae, snailfish: a comprehensive survey of snailfish specific genes.</title>
        <authorList>
            <person name="Kim W."/>
            <person name="Song I."/>
            <person name="Jeong J.-H."/>
            <person name="Kim D."/>
            <person name="Kim S."/>
            <person name="Ryu S."/>
            <person name="Song J.Y."/>
            <person name="Lee S.K."/>
        </authorList>
    </citation>
    <scope>NUCLEOTIDE SEQUENCE [LARGE SCALE GENOMIC DNA]</scope>
    <source>
        <tissue evidence="2">Muscle</tissue>
    </source>
</reference>
<feature type="compositionally biased region" description="Basic and acidic residues" evidence="1">
    <location>
        <begin position="13"/>
        <end position="34"/>
    </location>
</feature>